<protein>
    <submittedName>
        <fullName evidence="1">Uncharacterized protein</fullName>
    </submittedName>
</protein>
<comment type="caution">
    <text evidence="1">The sequence shown here is derived from an EMBL/GenBank/DDBJ whole genome shotgun (WGS) entry which is preliminary data.</text>
</comment>
<dbReference type="AlphaFoldDB" id="A0AAD6M2M6"/>
<gene>
    <name evidence="1" type="ORF">NC653_029677</name>
</gene>
<evidence type="ECO:0000313" key="1">
    <source>
        <dbReference type="EMBL" id="KAJ6977853.1"/>
    </source>
</evidence>
<organism evidence="1 2">
    <name type="scientific">Populus alba x Populus x berolinensis</name>
    <dbReference type="NCBI Taxonomy" id="444605"/>
    <lineage>
        <taxon>Eukaryota</taxon>
        <taxon>Viridiplantae</taxon>
        <taxon>Streptophyta</taxon>
        <taxon>Embryophyta</taxon>
        <taxon>Tracheophyta</taxon>
        <taxon>Spermatophyta</taxon>
        <taxon>Magnoliopsida</taxon>
        <taxon>eudicotyledons</taxon>
        <taxon>Gunneridae</taxon>
        <taxon>Pentapetalae</taxon>
        <taxon>rosids</taxon>
        <taxon>fabids</taxon>
        <taxon>Malpighiales</taxon>
        <taxon>Salicaceae</taxon>
        <taxon>Saliceae</taxon>
        <taxon>Populus</taxon>
    </lineage>
</organism>
<reference evidence="1" key="1">
    <citation type="journal article" date="2023" name="Mol. Ecol. Resour.">
        <title>Chromosome-level genome assembly of a triploid poplar Populus alba 'Berolinensis'.</title>
        <authorList>
            <person name="Chen S."/>
            <person name="Yu Y."/>
            <person name="Wang X."/>
            <person name="Wang S."/>
            <person name="Zhang T."/>
            <person name="Zhou Y."/>
            <person name="He R."/>
            <person name="Meng N."/>
            <person name="Wang Y."/>
            <person name="Liu W."/>
            <person name="Liu Z."/>
            <person name="Liu J."/>
            <person name="Guo Q."/>
            <person name="Huang H."/>
            <person name="Sederoff R.R."/>
            <person name="Wang G."/>
            <person name="Qu G."/>
            <person name="Chen S."/>
        </authorList>
    </citation>
    <scope>NUCLEOTIDE SEQUENCE</scope>
    <source>
        <strain evidence="1">SC-2020</strain>
    </source>
</reference>
<keyword evidence="2" id="KW-1185">Reference proteome</keyword>
<name>A0AAD6M2M6_9ROSI</name>
<dbReference type="EMBL" id="JAQIZT010000012">
    <property type="protein sequence ID" value="KAJ6977853.1"/>
    <property type="molecule type" value="Genomic_DNA"/>
</dbReference>
<evidence type="ECO:0000313" key="2">
    <source>
        <dbReference type="Proteomes" id="UP001164929"/>
    </source>
</evidence>
<sequence length="51" mass="5973">MCDISWLWTAFIFTGTREKLAALVNDPGNCRPRKYEIRFLFFAVNFVLEDG</sequence>
<proteinExistence type="predicted"/>
<dbReference type="Proteomes" id="UP001164929">
    <property type="component" value="Chromosome 12"/>
</dbReference>
<accession>A0AAD6M2M6</accession>